<sequence length="234" mass="26751">MNSNFHLNSADFGFSFGLSSPHCRGPTFLVVVLEAVLFTWPTPEGCYGPQKVSNTVYQGVTVLRVCLIRNVRVFAEMWYTSGAVLACGFGINCNYLLFHKEAASLQDKNYKRMIRHSIFNTVTLDLHTRAHSHTYHGLSQFSRPSQSSRTPTQTIHLPRCSLQHPRKDLPRAETTQTFTSVFVTRHVWNVKHNAQRSRRGLTLTDDSMTRSKHLPVTCRYVEMPREYPKCCIIS</sequence>
<organism evidence="1 2">
    <name type="scientific">Elysia crispata</name>
    <name type="common">lettuce slug</name>
    <dbReference type="NCBI Taxonomy" id="231223"/>
    <lineage>
        <taxon>Eukaryota</taxon>
        <taxon>Metazoa</taxon>
        <taxon>Spiralia</taxon>
        <taxon>Lophotrochozoa</taxon>
        <taxon>Mollusca</taxon>
        <taxon>Gastropoda</taxon>
        <taxon>Heterobranchia</taxon>
        <taxon>Euthyneura</taxon>
        <taxon>Panpulmonata</taxon>
        <taxon>Sacoglossa</taxon>
        <taxon>Placobranchoidea</taxon>
        <taxon>Plakobranchidae</taxon>
        <taxon>Elysia</taxon>
    </lineage>
</organism>
<reference evidence="1" key="1">
    <citation type="journal article" date="2023" name="G3 (Bethesda)">
        <title>A reference genome for the long-term kleptoplast-retaining sea slug Elysia crispata morphotype clarki.</title>
        <authorList>
            <person name="Eastman K.E."/>
            <person name="Pendleton A.L."/>
            <person name="Shaikh M.A."/>
            <person name="Suttiyut T."/>
            <person name="Ogas R."/>
            <person name="Tomko P."/>
            <person name="Gavelis G."/>
            <person name="Widhalm J.R."/>
            <person name="Wisecaver J.H."/>
        </authorList>
    </citation>
    <scope>NUCLEOTIDE SEQUENCE</scope>
    <source>
        <strain evidence="1">ECLA1</strain>
    </source>
</reference>
<evidence type="ECO:0000313" key="2">
    <source>
        <dbReference type="Proteomes" id="UP001283361"/>
    </source>
</evidence>
<dbReference type="Proteomes" id="UP001283361">
    <property type="component" value="Unassembled WGS sequence"/>
</dbReference>
<gene>
    <name evidence="1" type="ORF">RRG08_024420</name>
</gene>
<accession>A0AAE0YPI5</accession>
<dbReference type="AlphaFoldDB" id="A0AAE0YPI5"/>
<name>A0AAE0YPI5_9GAST</name>
<comment type="caution">
    <text evidence="1">The sequence shown here is derived from an EMBL/GenBank/DDBJ whole genome shotgun (WGS) entry which is preliminary data.</text>
</comment>
<dbReference type="EMBL" id="JAWDGP010005718">
    <property type="protein sequence ID" value="KAK3753143.1"/>
    <property type="molecule type" value="Genomic_DNA"/>
</dbReference>
<protein>
    <submittedName>
        <fullName evidence="1">Uncharacterized protein</fullName>
    </submittedName>
</protein>
<keyword evidence="2" id="KW-1185">Reference proteome</keyword>
<proteinExistence type="predicted"/>
<evidence type="ECO:0000313" key="1">
    <source>
        <dbReference type="EMBL" id="KAK3753143.1"/>
    </source>
</evidence>